<feature type="domain" description="Alpha/beta hydrolase fold-3" evidence="1">
    <location>
        <begin position="47"/>
        <end position="135"/>
    </location>
</feature>
<evidence type="ECO:0000313" key="2">
    <source>
        <dbReference type="EMBL" id="KAB8071629.1"/>
    </source>
</evidence>
<dbReference type="EMBL" id="ML732267">
    <property type="protein sequence ID" value="KAB8071629.1"/>
    <property type="molecule type" value="Genomic_DNA"/>
</dbReference>
<dbReference type="Proteomes" id="UP000326565">
    <property type="component" value="Unassembled WGS sequence"/>
</dbReference>
<protein>
    <submittedName>
        <fullName evidence="2">Alpha/Beta hydrolase protein</fullName>
    </submittedName>
</protein>
<dbReference type="Gene3D" id="3.40.50.1820">
    <property type="entry name" value="alpha/beta hydrolase"/>
    <property type="match status" value="2"/>
</dbReference>
<dbReference type="InterPro" id="IPR013094">
    <property type="entry name" value="AB_hydrolase_3"/>
</dbReference>
<keyword evidence="3" id="KW-1185">Reference proteome</keyword>
<dbReference type="GO" id="GO:0016787">
    <property type="term" value="F:hydrolase activity"/>
    <property type="evidence" value="ECO:0007669"/>
    <property type="project" value="UniProtKB-KW"/>
</dbReference>
<sequence length="314" mass="34632">MAASVASHPKLVGFDLVQSHYKKVSDHEIRADFVISRSEFSGKRPLIVRFHGGGLITADSLSMEWFPQWVLDLAKKHNAVIATANYRLLPEATSLEIYEDIEGFWSWLHSPEVEVLLSSCPSPAKLDLDRIITAGELLIRAATAGYPCLDMASAHFSAPDSTPLTDLPTPESLIDESLAGVKPGAIRSSATIDERLPLMLAAIHYGRLGQLYERGIESSFRREIRYPLERLGQPGAKIPRGGIAILQGLQDSILPAESNQRFVEEACEVMTGTPGADKIILTLREGEHGFDDETPVEEQWLQDHLKAAVEAWLE</sequence>
<gene>
    <name evidence="2" type="ORF">BDV29DRAFT_193112</name>
</gene>
<dbReference type="OrthoDB" id="19653at2759"/>
<accession>A0A5N5WTH9</accession>
<dbReference type="Pfam" id="PF07859">
    <property type="entry name" value="Abhydrolase_3"/>
    <property type="match status" value="1"/>
</dbReference>
<dbReference type="InterPro" id="IPR029058">
    <property type="entry name" value="AB_hydrolase_fold"/>
</dbReference>
<proteinExistence type="predicted"/>
<evidence type="ECO:0000259" key="1">
    <source>
        <dbReference type="Pfam" id="PF07859"/>
    </source>
</evidence>
<name>A0A5N5WTH9_9EURO</name>
<organism evidence="2 3">
    <name type="scientific">Aspergillus leporis</name>
    <dbReference type="NCBI Taxonomy" id="41062"/>
    <lineage>
        <taxon>Eukaryota</taxon>
        <taxon>Fungi</taxon>
        <taxon>Dikarya</taxon>
        <taxon>Ascomycota</taxon>
        <taxon>Pezizomycotina</taxon>
        <taxon>Eurotiomycetes</taxon>
        <taxon>Eurotiomycetidae</taxon>
        <taxon>Eurotiales</taxon>
        <taxon>Aspergillaceae</taxon>
        <taxon>Aspergillus</taxon>
        <taxon>Aspergillus subgen. Circumdati</taxon>
    </lineage>
</organism>
<evidence type="ECO:0000313" key="3">
    <source>
        <dbReference type="Proteomes" id="UP000326565"/>
    </source>
</evidence>
<reference evidence="2 3" key="1">
    <citation type="submission" date="2019-04" db="EMBL/GenBank/DDBJ databases">
        <title>Friends and foes A comparative genomics study of 23 Aspergillus species from section Flavi.</title>
        <authorList>
            <consortium name="DOE Joint Genome Institute"/>
            <person name="Kjaerbolling I."/>
            <person name="Vesth T."/>
            <person name="Frisvad J.C."/>
            <person name="Nybo J.L."/>
            <person name="Theobald S."/>
            <person name="Kildgaard S."/>
            <person name="Isbrandt T."/>
            <person name="Kuo A."/>
            <person name="Sato A."/>
            <person name="Lyhne E.K."/>
            <person name="Kogle M.E."/>
            <person name="Wiebenga A."/>
            <person name="Kun R.S."/>
            <person name="Lubbers R.J."/>
            <person name="Makela M.R."/>
            <person name="Barry K."/>
            <person name="Chovatia M."/>
            <person name="Clum A."/>
            <person name="Daum C."/>
            <person name="Haridas S."/>
            <person name="He G."/>
            <person name="LaButti K."/>
            <person name="Lipzen A."/>
            <person name="Mondo S."/>
            <person name="Riley R."/>
            <person name="Salamov A."/>
            <person name="Simmons B.A."/>
            <person name="Magnuson J.K."/>
            <person name="Henrissat B."/>
            <person name="Mortensen U.H."/>
            <person name="Larsen T.O."/>
            <person name="Devries R.P."/>
            <person name="Grigoriev I.V."/>
            <person name="Machida M."/>
            <person name="Baker S.E."/>
            <person name="Andersen M.R."/>
        </authorList>
    </citation>
    <scope>NUCLEOTIDE SEQUENCE [LARGE SCALE GENOMIC DNA]</scope>
    <source>
        <strain evidence="2 3">CBS 151.66</strain>
    </source>
</reference>
<dbReference type="AlphaFoldDB" id="A0A5N5WTH9"/>
<dbReference type="SUPFAM" id="SSF53474">
    <property type="entry name" value="alpha/beta-Hydrolases"/>
    <property type="match status" value="1"/>
</dbReference>
<keyword evidence="2" id="KW-0378">Hydrolase</keyword>